<gene>
    <name evidence="2" type="ORF">I6L30_08285</name>
</gene>
<keyword evidence="3" id="KW-1185">Reference proteome</keyword>
<feature type="signal peptide" evidence="1">
    <location>
        <begin position="1"/>
        <end position="23"/>
    </location>
</feature>
<evidence type="ECO:0000313" key="2">
    <source>
        <dbReference type="EMBL" id="QXB47970.1"/>
    </source>
</evidence>
<reference evidence="2 3" key="1">
    <citation type="submission" date="2021-06" db="EMBL/GenBank/DDBJ databases">
        <title>FDA dAtabase for Regulatory Grade micrObial Sequences (FDA-ARGOS): Supporting development and validation of Infectious Disease Dx tests.</title>
        <authorList>
            <person name="Sproer C."/>
            <person name="Gronow S."/>
            <person name="Severitt S."/>
            <person name="Schroder I."/>
            <person name="Tallon L."/>
            <person name="Sadzewicz L."/>
            <person name="Zhao X."/>
            <person name="Boylan J."/>
            <person name="Ott S."/>
            <person name="Bowen H."/>
            <person name="Vavikolanu K."/>
            <person name="Mehta A."/>
            <person name="Aluvathingal J."/>
            <person name="Nadendla S."/>
            <person name="Lowell S."/>
            <person name="Myers T."/>
            <person name="Yan Y."/>
        </authorList>
    </citation>
    <scope>NUCLEOTIDE SEQUENCE [LARGE SCALE GENOMIC DNA]</scope>
    <source>
        <strain evidence="2 3">FDAARGOS 1400</strain>
    </source>
</reference>
<dbReference type="RefSeq" id="WP_216985705.1">
    <property type="nucleotide sequence ID" value="NZ_CP077365.1"/>
</dbReference>
<protein>
    <recommendedName>
        <fullName evidence="4">DUF2059 domain-containing protein</fullName>
    </recommendedName>
</protein>
<dbReference type="EMBL" id="CP077365">
    <property type="protein sequence ID" value="QXB47970.1"/>
    <property type="molecule type" value="Genomic_DNA"/>
</dbReference>
<name>A0ABX8L8B0_9GAMM</name>
<keyword evidence="1" id="KW-0732">Signal</keyword>
<feature type="chain" id="PRO_5046170112" description="DUF2059 domain-containing protein" evidence="1">
    <location>
        <begin position="24"/>
        <end position="184"/>
    </location>
</feature>
<dbReference type="Proteomes" id="UP000683517">
    <property type="component" value="Chromosome"/>
</dbReference>
<evidence type="ECO:0000313" key="3">
    <source>
        <dbReference type="Proteomes" id="UP000683517"/>
    </source>
</evidence>
<organism evidence="2 3">
    <name type="scientific">Acinetobacter seifertii</name>
    <dbReference type="NCBI Taxonomy" id="1530123"/>
    <lineage>
        <taxon>Bacteria</taxon>
        <taxon>Pseudomonadati</taxon>
        <taxon>Pseudomonadota</taxon>
        <taxon>Gammaproteobacteria</taxon>
        <taxon>Moraxellales</taxon>
        <taxon>Moraxellaceae</taxon>
        <taxon>Acinetobacter</taxon>
        <taxon>Acinetobacter calcoaceticus/baumannii complex</taxon>
    </lineage>
</organism>
<proteinExistence type="predicted"/>
<evidence type="ECO:0008006" key="4">
    <source>
        <dbReference type="Google" id="ProtNLM"/>
    </source>
</evidence>
<dbReference type="PROSITE" id="PS51257">
    <property type="entry name" value="PROKAR_LIPOPROTEIN"/>
    <property type="match status" value="1"/>
</dbReference>
<sequence>MDYKYTLSLFFGLFFFSLTSACAKPAKPETINKYLEVTHSRETFELLHEIRKAYYLELATQRVLYHIQAPTLDARLLTPQQYQVAERIAALYLKEDPIFSSSEKQYQLVFKQLQQYVSEESLLYFIEHYQTESGQILVKKNLLKELYLADHLPKLLNNYLDESKFMLYIFRDILTYKKPYTGEQ</sequence>
<evidence type="ECO:0000256" key="1">
    <source>
        <dbReference type="SAM" id="SignalP"/>
    </source>
</evidence>
<accession>A0ABX8L8B0</accession>